<dbReference type="EMBL" id="SWJQ01001043">
    <property type="protein sequence ID" value="TRZ09557.1"/>
    <property type="molecule type" value="Genomic_DNA"/>
</dbReference>
<feature type="region of interest" description="Disordered" evidence="4">
    <location>
        <begin position="513"/>
        <end position="549"/>
    </location>
</feature>
<feature type="compositionally biased region" description="Polar residues" evidence="4">
    <location>
        <begin position="1877"/>
        <end position="1892"/>
    </location>
</feature>
<dbReference type="GO" id="GO:0005813">
    <property type="term" value="C:centrosome"/>
    <property type="evidence" value="ECO:0007669"/>
    <property type="project" value="UniProtKB-SubCell"/>
</dbReference>
<feature type="region of interest" description="Disordered" evidence="4">
    <location>
        <begin position="255"/>
        <end position="386"/>
    </location>
</feature>
<keyword evidence="7" id="KW-1185">Reference proteome</keyword>
<dbReference type="GO" id="GO:0005814">
    <property type="term" value="C:centriole"/>
    <property type="evidence" value="ECO:0007669"/>
    <property type="project" value="TreeGrafter"/>
</dbReference>
<evidence type="ECO:0000256" key="2">
    <source>
        <dbReference type="ARBA" id="ARBA00022490"/>
    </source>
</evidence>
<feature type="compositionally biased region" description="Low complexity" evidence="4">
    <location>
        <begin position="224"/>
        <end position="240"/>
    </location>
</feature>
<feature type="compositionally biased region" description="Polar residues" evidence="4">
    <location>
        <begin position="1793"/>
        <end position="1803"/>
    </location>
</feature>
<feature type="region of interest" description="Disordered" evidence="4">
    <location>
        <begin position="2425"/>
        <end position="2449"/>
    </location>
</feature>
<feature type="compositionally biased region" description="Basic and acidic residues" evidence="4">
    <location>
        <begin position="737"/>
        <end position="751"/>
    </location>
</feature>
<dbReference type="PANTHER" id="PTHR21553:SF22">
    <property type="entry name" value="CENTROSOME-ASSOCIATED PROTEIN ALMS1"/>
    <property type="match status" value="1"/>
</dbReference>
<feature type="compositionally biased region" description="Low complexity" evidence="4">
    <location>
        <begin position="699"/>
        <end position="709"/>
    </location>
</feature>
<feature type="compositionally biased region" description="Polar residues" evidence="4">
    <location>
        <begin position="581"/>
        <end position="596"/>
    </location>
</feature>
<feature type="region of interest" description="Disordered" evidence="4">
    <location>
        <begin position="1518"/>
        <end position="1656"/>
    </location>
</feature>
<feature type="non-terminal residue" evidence="6">
    <location>
        <position position="2845"/>
    </location>
</feature>
<feature type="compositionally biased region" description="Pro residues" evidence="4">
    <location>
        <begin position="329"/>
        <end position="341"/>
    </location>
</feature>
<keyword evidence="2" id="KW-0963">Cytoplasm</keyword>
<feature type="compositionally biased region" description="Polar residues" evidence="4">
    <location>
        <begin position="1745"/>
        <end position="1758"/>
    </location>
</feature>
<feature type="compositionally biased region" description="Low complexity" evidence="4">
    <location>
        <begin position="983"/>
        <end position="994"/>
    </location>
</feature>
<feature type="region of interest" description="Disordered" evidence="4">
    <location>
        <begin position="2657"/>
        <end position="2721"/>
    </location>
</feature>
<feature type="compositionally biased region" description="Pro residues" evidence="4">
    <location>
        <begin position="1160"/>
        <end position="1170"/>
    </location>
</feature>
<proteinExistence type="predicted"/>
<dbReference type="PANTHER" id="PTHR21553">
    <property type="entry name" value="ALMS1-RELATED"/>
    <property type="match status" value="1"/>
</dbReference>
<feature type="region of interest" description="Disordered" evidence="4">
    <location>
        <begin position="2752"/>
        <end position="2771"/>
    </location>
</feature>
<feature type="region of interest" description="Disordered" evidence="4">
    <location>
        <begin position="154"/>
        <end position="243"/>
    </location>
</feature>
<evidence type="ECO:0000313" key="6">
    <source>
        <dbReference type="EMBL" id="TRZ09557.1"/>
    </source>
</evidence>
<feature type="domain" description="ALMS motif" evidence="5">
    <location>
        <begin position="2722"/>
        <end position="2841"/>
    </location>
</feature>
<feature type="compositionally biased region" description="Basic and acidic residues" evidence="4">
    <location>
        <begin position="1623"/>
        <end position="1642"/>
    </location>
</feature>
<feature type="compositionally biased region" description="Low complexity" evidence="4">
    <location>
        <begin position="181"/>
        <end position="214"/>
    </location>
</feature>
<feature type="compositionally biased region" description="Polar residues" evidence="4">
    <location>
        <begin position="1113"/>
        <end position="1123"/>
    </location>
</feature>
<feature type="compositionally biased region" description="Basic and acidic residues" evidence="4">
    <location>
        <begin position="318"/>
        <end position="328"/>
    </location>
</feature>
<feature type="region of interest" description="Disordered" evidence="4">
    <location>
        <begin position="2129"/>
        <end position="2302"/>
    </location>
</feature>
<dbReference type="GO" id="GO:0005829">
    <property type="term" value="C:cytosol"/>
    <property type="evidence" value="ECO:0007669"/>
    <property type="project" value="TreeGrafter"/>
</dbReference>
<dbReference type="Proteomes" id="UP000796761">
    <property type="component" value="Unassembled WGS sequence"/>
</dbReference>
<feature type="compositionally biased region" description="Basic and acidic residues" evidence="4">
    <location>
        <begin position="1572"/>
        <end position="1603"/>
    </location>
</feature>
<feature type="region of interest" description="Disordered" evidence="4">
    <location>
        <begin position="561"/>
        <end position="758"/>
    </location>
</feature>
<feature type="region of interest" description="Disordered" evidence="4">
    <location>
        <begin position="2349"/>
        <end position="2402"/>
    </location>
</feature>
<feature type="region of interest" description="Disordered" evidence="4">
    <location>
        <begin position="406"/>
        <end position="461"/>
    </location>
</feature>
<feature type="compositionally biased region" description="Basic and acidic residues" evidence="4">
    <location>
        <begin position="1044"/>
        <end position="1057"/>
    </location>
</feature>
<feature type="compositionally biased region" description="Low complexity" evidence="4">
    <location>
        <begin position="798"/>
        <end position="810"/>
    </location>
</feature>
<feature type="region of interest" description="Disordered" evidence="4">
    <location>
        <begin position="1149"/>
        <end position="1218"/>
    </location>
</feature>
<feature type="region of interest" description="Disordered" evidence="4">
    <location>
        <begin position="1024"/>
        <end position="1067"/>
    </location>
</feature>
<feature type="region of interest" description="Disordered" evidence="4">
    <location>
        <begin position="790"/>
        <end position="817"/>
    </location>
</feature>
<feature type="compositionally biased region" description="Low complexity" evidence="4">
    <location>
        <begin position="1203"/>
        <end position="1213"/>
    </location>
</feature>
<feature type="compositionally biased region" description="Polar residues" evidence="4">
    <location>
        <begin position="561"/>
        <end position="574"/>
    </location>
</feature>
<dbReference type="Pfam" id="PF15309">
    <property type="entry name" value="ALMS_motif"/>
    <property type="match status" value="1"/>
</dbReference>
<feature type="compositionally biased region" description="Polar residues" evidence="4">
    <location>
        <begin position="417"/>
        <end position="428"/>
    </location>
</feature>
<dbReference type="GO" id="GO:0008017">
    <property type="term" value="F:microtubule binding"/>
    <property type="evidence" value="ECO:0007669"/>
    <property type="project" value="TreeGrafter"/>
</dbReference>
<reference evidence="6" key="1">
    <citation type="submission" date="2019-04" db="EMBL/GenBank/DDBJ databases">
        <title>Genome assembly of Zosterops borbonicus 15179.</title>
        <authorList>
            <person name="Leroy T."/>
            <person name="Anselmetti Y."/>
            <person name="Tilak M.-K."/>
            <person name="Nabholz B."/>
        </authorList>
    </citation>
    <scope>NUCLEOTIDE SEQUENCE</scope>
    <source>
        <strain evidence="6">HGM_15179</strain>
        <tissue evidence="6">Muscle</tissue>
    </source>
</reference>
<dbReference type="InterPro" id="IPR029299">
    <property type="entry name" value="ALMS_motif"/>
</dbReference>
<accession>A0A8K1LD94</accession>
<organism evidence="6 7">
    <name type="scientific">Zosterops borbonicus</name>
    <dbReference type="NCBI Taxonomy" id="364589"/>
    <lineage>
        <taxon>Eukaryota</taxon>
        <taxon>Metazoa</taxon>
        <taxon>Chordata</taxon>
        <taxon>Craniata</taxon>
        <taxon>Vertebrata</taxon>
        <taxon>Euteleostomi</taxon>
        <taxon>Archelosauria</taxon>
        <taxon>Archosauria</taxon>
        <taxon>Dinosauria</taxon>
        <taxon>Saurischia</taxon>
        <taxon>Theropoda</taxon>
        <taxon>Coelurosauria</taxon>
        <taxon>Aves</taxon>
        <taxon>Neognathae</taxon>
        <taxon>Neoaves</taxon>
        <taxon>Telluraves</taxon>
        <taxon>Australaves</taxon>
        <taxon>Passeriformes</taxon>
        <taxon>Sylvioidea</taxon>
        <taxon>Zosteropidae</taxon>
        <taxon>Zosterops</taxon>
    </lineage>
</organism>
<evidence type="ECO:0000256" key="4">
    <source>
        <dbReference type="SAM" id="MobiDB-lite"/>
    </source>
</evidence>
<evidence type="ECO:0000256" key="1">
    <source>
        <dbReference type="ARBA" id="ARBA00004300"/>
    </source>
</evidence>
<sequence length="2845" mass="304561">FFHSQVEYLTRKYISLLLPVPLSLQGPWPWFPLAAEVESGSSSPALDTKLGLGCARRDLSELPMLEEILLSSAEASPAAPAPASPMGMLWGIPSRFSPCLPLLLSPGLAETFLQGSQLDFLPLRWAGGSLLLPLPDSALGMDSGSSWVQKLGFGEKAPLGSDSNDPAVGSELPERDKEPPGQEGESSSSGNSSYQSALTKFSGQSPRGRQQGQGDVAGGGAGLLQGQEQGQEGPELGLAQNFSAGNSGAQDVLILKTQGAAAPGAGRGRLEEPGGELRGSEELREELQGALLSPQQEQLPGRLGTEEPVLAVPGSQDSARDPPRDPPRDPAPCPGHSPGPAEPAGSRAELTGSDCSIERGHKVTEISPSFSLGPEGSFSLLLPHPKFQSTPGLVLRRAAEAEGRGALGIPADLQASPGCSSGEASGNSPPGRIQPSPSLNSLEKEETWKVSQPGRIQPSPSLNFQEKIGAWTVSQPGRIQPSSSLNSLDKVETWNMIQPSSSLNSLDKMETCTMSQPGRIQPSPSLSSQEKFGAWNVNQPGRIQSSPSLNSLDKVRAWNVNQPGRIQPFPSLNSQDKEESWSVTHPEQDPGSSSSGVPAVFPPAPRAPPSTSSCVFSAQGSPREAQDCSAPRCRGTGSLGTLHFPAKPLVPAPALSRSQSDPVDVSSSRGLPGVTPSCPEPLQPPGEQESPALGGSGGSSSPKAVPGAGDVDAHTRRSSAPALFMSSLAQKGLSSPADEHKDCEEEEKEKQPFSLTGHDAKGSFGALSLESWGFAVGSGEPLGCPWSSLGVPRPCPRAGGDSSSSPPAAALDTPSKQELDIEQRIPIYLRNLGIEQSPGSILAPFLPRGPLQELEFSPGGLRKLQDPLDALSRLPPKAQGMAPHSPLGQGCSWGFIFSHSWSFGSFTESPGRQDSVPRPQLQGAAPAQGTEGSPGAAGAEQDPPGCSWGRESPRAGDPLAWGRDLQGSLPLSGNEMELDRESQSSGVGSGSSQGRQERDSPVVSGVLQDLRELLAQVEGLTAAWSQPGLPSASCRETGLAGQGEHPRDPRLGQDRIPELSWDEGLPKHPLAPASCHLGWGHPWGVSLQRREGLGETAQEPRAGKPTGRWEPEGSSSTLSTARSQAVPVGLAQSDLSTLSTARSQAVPVGLAQSDLSTASPPEPGSAPPLQPLGTVPPVLGGSLPRAGGAGGAAGTWDSDDSSSGDSLSARVRSLLGEPGCPQAVPAGWQWLSHSPLGRAGAGRGWAGSSSSSSSGDSLAARVRCLLGAASPGIEANHILRRAEEQERKIRAWVKLKLSRQWQESGPGWDEEPQPRIQGRKPAQPQDPWPCALGAGSEYLRRQEQHLEPFQAPRFPRAGHRHFSRLQELFQPSPPPAASFPRADPWHSSLLQDRQLEPGNTAELQDRQLEPWAAPELQDRQLEPWAAPELQDRQLEPWAAPELQDRQLEPWAAPELQDIQLEPENTPELEDRQLEPENTPELEDRQLELQSTAELQDRQLEPWAAPELQDMQLELQSTTELQERQLKPQNTAEVRDRQLEPQNTSELKDRHLEPRKVAELQDMQLKPCSAAELQDRQLKPRKAPELQDRQLKPRKAPELQDRQLKPQNTAELQDRQLEPQNTSELKDRHLEPRKVAELQDRQLKPQNTAELQDRQLKPCNVAELQDRQLKLQNTPELQDRQLKPKKVVELQDRQLEPRKAAELGVCEQPPAVGHPCAPLPWRPCAGGSAAAPCPQRELSLPGTELGQGQEQPDKPSTPQGQPPAPVGSLAPSPSLGRGGVLPGEHRVGTEPWESHQSCPLSSGQADPGVSGAAEAPPVPAHCPRAAAPQGTAQKPRGSPRAEQPQAVPQGDSARPGGLSSDTGHGQEINPWVGPPSPSSALQEETPVTPSQPCEGSPGLAAPVALLTDPAELLPEGRKSPEEPLLTPKEAVREQTGPSLPSPADEALPSTSGAPLSPVRKFLSCVHITLSSSRATHPELLHAGGAGNGVKVWDRPPGEPQAAPEAPVEGFPAQGVPEEPSPAAPAHPRRVFPPRRELQGRPRAQLRGWGAQGTPKAARRSSDAATQITTESPSRTTLSAEVCVQPQHSAPPAAPVHQEIPPFPRQPAQPLLLPYKPWGSSGVYYVPLQKAAVSPEEPEASAHSSRSDGSRSVKSAPDSTQLPLPRGGSCSPRPRDPSRPRAGAEPPVPSSGPALGTAQQGPHVPTRGQFFALAAEADDSRNEEMSTRTPFGVGTGAMEPPQRGGDSRNKADDSRNEEMSTRTPFGLGTGGMEPPQGAAGRDPVPRGLTANPGKAPGQRRHSRDSLDELWVTFLERQRQQQQQGLGRSSQLSLVERLERLARLLQNPIRHALAPAAPGDEETQGRKQPETLLAGKARPGSSVEPKGTRVGQGAPGSHGRKGLQELGAHRPGQQKELQHLHRILEELEIPSESSESRLSTEPSTCSSCSSWGWDRGTPAGLDTSPASGDSSSLSLSTIDTARLLRAFGQDRLGLAPKLTPEVTPEVSPRLAPQLAPGVTPQLSPELSPRLAQLYNAIRQQRSRLQQWHEDTAGALGCPQGAAGSLGKEQQRQRTIPFSWESSCGSSSSWGPSPALSTKRRTRMLSKGIQAGELFVVPSASVIPPGLGWTTGQQELSQIFFPLRALLTGTQWLVPAEDLQCESRKENQSSAPPGPGPAWFEPWSSRKPWREPLREKNWEEEQPSPRGGQGAGAAPGETHWDRQDVSVSPQEALALHRPDFISRSGQRLRHLRLLRQERSLPQQQPQPPGKSRHCRTAGHRGFLVKEKRRAIPKSEMFQRSKRMYEQLPEVRRRREEEQRRLEYSSYRLRAQLYKTKITNRVLGKKVSWS</sequence>
<feature type="compositionally biased region" description="Basic and acidic residues" evidence="4">
    <location>
        <begin position="278"/>
        <end position="287"/>
    </location>
</feature>
<evidence type="ECO:0000256" key="3">
    <source>
        <dbReference type="ARBA" id="ARBA00023212"/>
    </source>
</evidence>
<feature type="compositionally biased region" description="Polar residues" evidence="4">
    <location>
        <begin position="2061"/>
        <end position="2077"/>
    </location>
</feature>
<feature type="compositionally biased region" description="Low complexity" evidence="4">
    <location>
        <begin position="2427"/>
        <end position="2447"/>
    </location>
</feature>
<feature type="region of interest" description="Disordered" evidence="4">
    <location>
        <begin position="1973"/>
        <end position="2112"/>
    </location>
</feature>
<feature type="compositionally biased region" description="Basic and acidic residues" evidence="4">
    <location>
        <begin position="2684"/>
        <end position="2695"/>
    </location>
</feature>
<comment type="caution">
    <text evidence="6">The sequence shown here is derived from an EMBL/GenBank/DDBJ whole genome shotgun (WGS) entry which is preliminary data.</text>
</comment>
<feature type="region of interest" description="Disordered" evidence="4">
    <location>
        <begin position="1088"/>
        <end position="1130"/>
    </location>
</feature>
<comment type="subcellular location">
    <subcellularLocation>
        <location evidence="1">Cytoplasm</location>
        <location evidence="1">Cytoskeleton</location>
        <location evidence="1">Microtubule organizing center</location>
        <location evidence="1">Centrosome</location>
    </subcellularLocation>
</comment>
<feature type="compositionally biased region" description="Low complexity" evidence="4">
    <location>
        <begin position="1998"/>
        <end position="2007"/>
    </location>
</feature>
<protein>
    <recommendedName>
        <fullName evidence="5">ALMS motif domain-containing protein</fullName>
    </recommendedName>
</protein>
<feature type="compositionally biased region" description="Polar residues" evidence="4">
    <location>
        <begin position="610"/>
        <end position="620"/>
    </location>
</feature>
<feature type="region of interest" description="Disordered" evidence="4">
    <location>
        <begin position="2497"/>
        <end position="2519"/>
    </location>
</feature>
<feature type="region of interest" description="Disordered" evidence="4">
    <location>
        <begin position="907"/>
        <end position="1004"/>
    </location>
</feature>
<feature type="region of interest" description="Disordered" evidence="4">
    <location>
        <begin position="1725"/>
        <end position="1954"/>
    </location>
</feature>
<feature type="compositionally biased region" description="Polar residues" evidence="4">
    <location>
        <begin position="656"/>
        <end position="669"/>
    </location>
</feature>
<feature type="compositionally biased region" description="Basic and acidic residues" evidence="4">
    <location>
        <begin position="2243"/>
        <end position="2258"/>
    </location>
</feature>
<evidence type="ECO:0000259" key="5">
    <source>
        <dbReference type="Pfam" id="PF15309"/>
    </source>
</evidence>
<gene>
    <name evidence="6" type="ORF">HGM15179_017549</name>
</gene>
<evidence type="ECO:0000313" key="7">
    <source>
        <dbReference type="Proteomes" id="UP000796761"/>
    </source>
</evidence>
<feature type="compositionally biased region" description="Basic and acidic residues" evidence="4">
    <location>
        <begin position="1545"/>
        <end position="1558"/>
    </location>
</feature>
<name>A0A8K1LD94_9PASS</name>
<keyword evidence="3" id="KW-0206">Cytoskeleton</keyword>
<dbReference type="OrthoDB" id="6163239at2759"/>
<dbReference type="GO" id="GO:0046599">
    <property type="term" value="P:regulation of centriole replication"/>
    <property type="evidence" value="ECO:0007669"/>
    <property type="project" value="TreeGrafter"/>
</dbReference>
<feature type="region of interest" description="Disordered" evidence="4">
    <location>
        <begin position="1302"/>
        <end position="1484"/>
    </location>
</feature>